<dbReference type="PANTHER" id="PTHR12953">
    <property type="entry name" value="MEMBRANE PROTEIN CH1 RELATED"/>
    <property type="match status" value="1"/>
</dbReference>
<dbReference type="InterPro" id="IPR008979">
    <property type="entry name" value="Galactose-bd-like_sf"/>
</dbReference>
<dbReference type="GO" id="GO:0034975">
    <property type="term" value="P:protein folding in endoplasmic reticulum"/>
    <property type="evidence" value="ECO:0007669"/>
    <property type="project" value="TreeGrafter"/>
</dbReference>
<reference evidence="9" key="1">
    <citation type="submission" date="2024-04" db="EMBL/GenBank/DDBJ databases">
        <title>Salinicola lusitanus LLJ914,a marine bacterium isolated from the Okinawa Trough.</title>
        <authorList>
            <person name="Li J."/>
        </authorList>
    </citation>
    <scope>NUCLEOTIDE SEQUENCE [LARGE SCALE GENOMIC DNA]</scope>
</reference>
<dbReference type="InterPro" id="IPR045120">
    <property type="entry name" value="Suco/Slp1-like"/>
</dbReference>
<feature type="compositionally biased region" description="Polar residues" evidence="5">
    <location>
        <begin position="30"/>
        <end position="39"/>
    </location>
</feature>
<dbReference type="PANTHER" id="PTHR12953:SF0">
    <property type="entry name" value="SUN DOMAIN-CONTAINING OSSIFICATION FACTOR"/>
    <property type="match status" value="1"/>
</dbReference>
<keyword evidence="3" id="KW-1133">Transmembrane helix</keyword>
<dbReference type="InterPro" id="IPR012919">
    <property type="entry name" value="SUN_dom"/>
</dbReference>
<evidence type="ECO:0000259" key="7">
    <source>
        <dbReference type="PROSITE" id="PS51469"/>
    </source>
</evidence>
<feature type="chain" id="PRO_5043340008" description="SUN domain-containing protein" evidence="6">
    <location>
        <begin position="24"/>
        <end position="460"/>
    </location>
</feature>
<feature type="region of interest" description="Disordered" evidence="5">
    <location>
        <begin position="30"/>
        <end position="271"/>
    </location>
</feature>
<feature type="compositionally biased region" description="Basic and acidic residues" evidence="5">
    <location>
        <begin position="74"/>
        <end position="91"/>
    </location>
</feature>
<dbReference type="Pfam" id="PF07738">
    <property type="entry name" value="Sad1_UNC"/>
    <property type="match status" value="1"/>
</dbReference>
<dbReference type="EMBL" id="JBBPFD010000018">
    <property type="protein sequence ID" value="KAK7889325.1"/>
    <property type="molecule type" value="Genomic_DNA"/>
</dbReference>
<evidence type="ECO:0000256" key="2">
    <source>
        <dbReference type="ARBA" id="ARBA00022692"/>
    </source>
</evidence>
<evidence type="ECO:0000256" key="4">
    <source>
        <dbReference type="ARBA" id="ARBA00023136"/>
    </source>
</evidence>
<keyword evidence="6" id="KW-0732">Signal</keyword>
<comment type="subcellular location">
    <subcellularLocation>
        <location evidence="1">Endomembrane system</location>
    </subcellularLocation>
</comment>
<keyword evidence="2" id="KW-0812">Transmembrane</keyword>
<evidence type="ECO:0000313" key="9">
    <source>
        <dbReference type="Proteomes" id="UP001460270"/>
    </source>
</evidence>
<dbReference type="Proteomes" id="UP001460270">
    <property type="component" value="Unassembled WGS sequence"/>
</dbReference>
<dbReference type="SUPFAM" id="SSF49785">
    <property type="entry name" value="Galactose-binding domain-like"/>
    <property type="match status" value="1"/>
</dbReference>
<feature type="signal peptide" evidence="6">
    <location>
        <begin position="1"/>
        <end position="23"/>
    </location>
</feature>
<dbReference type="GO" id="GO:0005737">
    <property type="term" value="C:cytoplasm"/>
    <property type="evidence" value="ECO:0007669"/>
    <property type="project" value="TreeGrafter"/>
</dbReference>
<name>A0AAW0NBC4_9GOBI</name>
<evidence type="ECO:0000256" key="3">
    <source>
        <dbReference type="ARBA" id="ARBA00022989"/>
    </source>
</evidence>
<proteinExistence type="predicted"/>
<dbReference type="GO" id="GO:0046850">
    <property type="term" value="P:regulation of bone remodeling"/>
    <property type="evidence" value="ECO:0007669"/>
    <property type="project" value="TreeGrafter"/>
</dbReference>
<comment type="caution">
    <text evidence="8">The sequence shown here is derived from an EMBL/GenBank/DDBJ whole genome shotgun (WGS) entry which is preliminary data.</text>
</comment>
<protein>
    <recommendedName>
        <fullName evidence="7">SUN domain-containing protein</fullName>
    </recommendedName>
</protein>
<feature type="compositionally biased region" description="Basic and acidic residues" evidence="5">
    <location>
        <begin position="41"/>
        <end position="53"/>
    </location>
</feature>
<feature type="domain" description="SUN" evidence="7">
    <location>
        <begin position="273"/>
        <end position="442"/>
    </location>
</feature>
<keyword evidence="9" id="KW-1185">Reference proteome</keyword>
<dbReference type="Gene3D" id="2.60.120.260">
    <property type="entry name" value="Galactose-binding domain-like"/>
    <property type="match status" value="1"/>
</dbReference>
<gene>
    <name evidence="8" type="ORF">WMY93_024885</name>
</gene>
<dbReference type="AlphaFoldDB" id="A0AAW0NBC4"/>
<accession>A0AAW0NBC4</accession>
<dbReference type="PROSITE" id="PS51469">
    <property type="entry name" value="SUN"/>
    <property type="match status" value="1"/>
</dbReference>
<evidence type="ECO:0000256" key="1">
    <source>
        <dbReference type="ARBA" id="ARBA00004308"/>
    </source>
</evidence>
<dbReference type="GO" id="GO:0016020">
    <property type="term" value="C:membrane"/>
    <property type="evidence" value="ECO:0007669"/>
    <property type="project" value="InterPro"/>
</dbReference>
<organism evidence="8 9">
    <name type="scientific">Mugilogobius chulae</name>
    <name type="common">yellowstripe goby</name>
    <dbReference type="NCBI Taxonomy" id="88201"/>
    <lineage>
        <taxon>Eukaryota</taxon>
        <taxon>Metazoa</taxon>
        <taxon>Chordata</taxon>
        <taxon>Craniata</taxon>
        <taxon>Vertebrata</taxon>
        <taxon>Euteleostomi</taxon>
        <taxon>Actinopterygii</taxon>
        <taxon>Neopterygii</taxon>
        <taxon>Teleostei</taxon>
        <taxon>Neoteleostei</taxon>
        <taxon>Acanthomorphata</taxon>
        <taxon>Gobiaria</taxon>
        <taxon>Gobiiformes</taxon>
        <taxon>Gobioidei</taxon>
        <taxon>Gobiidae</taxon>
        <taxon>Gobionellinae</taxon>
        <taxon>Mugilogobius</taxon>
    </lineage>
</organism>
<dbReference type="GO" id="GO:0012505">
    <property type="term" value="C:endomembrane system"/>
    <property type="evidence" value="ECO:0007669"/>
    <property type="project" value="UniProtKB-SubCell"/>
</dbReference>
<sequence>MKRLRVVLVCLIVALLCWNPSHHVYCSEQSLSGPGQSAGHNDPDGSEKEHEQDLTQQTVEDERTIHTSYEVGLETERAALEEPSAHDEPSDKNVNNLGAEAEESKSELKLDPQPVAAEQEPLPDLQNDVAPLPVPQDEPQEVPESHSPDQALAPVHEPSEAAASAESPSDSELIEPPGPDATQSTPPPPPTHEAEHTPTSETNSPPPPASVDEADLEDEHEQTSGTKSEAEPAPGPEEPEPQQQQESNTELSDHHPEANTSQTLTEQKAGDVGVARETILLCPPKKTYQPSTSGRNRLWRLRRKRVSLFTPRQVAPLTTKLRALQLFSKRIWICTCSTPAAPKYGKFVIELCEPIQVKQLDIANFELFSSTPKDFLVSLSDRYPTNKWVKLGTFHAHDKRTVQSFPLDEQLYAKYVKVELLSHFGSEHFCPLSLIRVFGTSMVEEYEEADSQDPSERVDF</sequence>
<feature type="compositionally biased region" description="Low complexity" evidence="5">
    <location>
        <begin position="160"/>
        <end position="171"/>
    </location>
</feature>
<keyword evidence="4" id="KW-0472">Membrane</keyword>
<evidence type="ECO:0000313" key="8">
    <source>
        <dbReference type="EMBL" id="KAK7889325.1"/>
    </source>
</evidence>
<evidence type="ECO:0000256" key="6">
    <source>
        <dbReference type="SAM" id="SignalP"/>
    </source>
</evidence>
<evidence type="ECO:0000256" key="5">
    <source>
        <dbReference type="SAM" id="MobiDB-lite"/>
    </source>
</evidence>